<dbReference type="Proteomes" id="UP000682733">
    <property type="component" value="Unassembled WGS sequence"/>
</dbReference>
<evidence type="ECO:0000256" key="1">
    <source>
        <dbReference type="SAM" id="Coils"/>
    </source>
</evidence>
<proteinExistence type="predicted"/>
<name>A0A8S2EDY2_9BILA</name>
<evidence type="ECO:0000313" key="2">
    <source>
        <dbReference type="EMBL" id="CAF1200138.1"/>
    </source>
</evidence>
<reference evidence="2" key="1">
    <citation type="submission" date="2021-02" db="EMBL/GenBank/DDBJ databases">
        <authorList>
            <person name="Nowell W R."/>
        </authorList>
    </citation>
    <scope>NUCLEOTIDE SEQUENCE</scope>
</reference>
<dbReference type="EMBL" id="CAJOBA010035758">
    <property type="protein sequence ID" value="CAF4010230.1"/>
    <property type="molecule type" value="Genomic_DNA"/>
</dbReference>
<evidence type="ECO:0000313" key="3">
    <source>
        <dbReference type="EMBL" id="CAF4010230.1"/>
    </source>
</evidence>
<organism evidence="2 4">
    <name type="scientific">Didymodactylos carnosus</name>
    <dbReference type="NCBI Taxonomy" id="1234261"/>
    <lineage>
        <taxon>Eukaryota</taxon>
        <taxon>Metazoa</taxon>
        <taxon>Spiralia</taxon>
        <taxon>Gnathifera</taxon>
        <taxon>Rotifera</taxon>
        <taxon>Eurotatoria</taxon>
        <taxon>Bdelloidea</taxon>
        <taxon>Philodinida</taxon>
        <taxon>Philodinidae</taxon>
        <taxon>Didymodactylos</taxon>
    </lineage>
</organism>
<sequence>MNNPGSKDYNSIEEYEMYHHTTKRVIKQKKAFEIMQIHFTMEEMGSTVLLNEQQTARYKELRESKDSLIKELYQLMKNDRDI</sequence>
<dbReference type="Proteomes" id="UP000677228">
    <property type="component" value="Unassembled WGS sequence"/>
</dbReference>
<accession>A0A8S2EDY2</accession>
<gene>
    <name evidence="2" type="ORF">OVA965_LOCUS23948</name>
    <name evidence="3" type="ORF">TMI583_LOCUS24669</name>
</gene>
<feature type="coiled-coil region" evidence="1">
    <location>
        <begin position="51"/>
        <end position="78"/>
    </location>
</feature>
<keyword evidence="1" id="KW-0175">Coiled coil</keyword>
<evidence type="ECO:0000313" key="4">
    <source>
        <dbReference type="Proteomes" id="UP000677228"/>
    </source>
</evidence>
<dbReference type="EMBL" id="CAJNOK010014220">
    <property type="protein sequence ID" value="CAF1200138.1"/>
    <property type="molecule type" value="Genomic_DNA"/>
</dbReference>
<dbReference type="AlphaFoldDB" id="A0A8S2EDY2"/>
<protein>
    <submittedName>
        <fullName evidence="2">Uncharacterized protein</fullName>
    </submittedName>
</protein>
<comment type="caution">
    <text evidence="2">The sequence shown here is derived from an EMBL/GenBank/DDBJ whole genome shotgun (WGS) entry which is preliminary data.</text>
</comment>